<evidence type="ECO:0000313" key="1">
    <source>
        <dbReference type="EMBL" id="CCH03218.1"/>
    </source>
</evidence>
<name>I0KGG5_9BACT</name>
<dbReference type="Proteomes" id="UP000011058">
    <property type="component" value="Chromosome"/>
</dbReference>
<evidence type="ECO:0008006" key="3">
    <source>
        <dbReference type="Google" id="ProtNLM"/>
    </source>
</evidence>
<dbReference type="InterPro" id="IPR052965">
    <property type="entry name" value="Pigment-catalase-like"/>
</dbReference>
<dbReference type="AlphaFoldDB" id="I0KGG5"/>
<dbReference type="EMBL" id="HE796683">
    <property type="protein sequence ID" value="CCH03218.1"/>
    <property type="molecule type" value="Genomic_DNA"/>
</dbReference>
<evidence type="ECO:0000313" key="2">
    <source>
        <dbReference type="Proteomes" id="UP000011058"/>
    </source>
</evidence>
<dbReference type="HOGENOM" id="CLU_029630_4_0_10"/>
<dbReference type="KEGG" id="fae:FAES_5219"/>
<reference evidence="1 2" key="1">
    <citation type="journal article" date="2012" name="J. Bacteriol.">
        <title>Genome Sequence of Fibrella aestuarina BUZ 2T, a Filamentous Marine Bacterium.</title>
        <authorList>
            <person name="Filippini M."/>
            <person name="Qi W."/>
            <person name="Blom J."/>
            <person name="Goesmann A."/>
            <person name="Smits T.H."/>
            <person name="Bagheri H.C."/>
        </authorList>
    </citation>
    <scope>NUCLEOTIDE SEQUENCE [LARGE SCALE GENOMIC DNA]</scope>
    <source>
        <strain evidence="2">BUZ 2T</strain>
    </source>
</reference>
<dbReference type="Pfam" id="PF13668">
    <property type="entry name" value="Ferritin_2"/>
    <property type="match status" value="1"/>
</dbReference>
<dbReference type="SUPFAM" id="SSF47240">
    <property type="entry name" value="Ferritin-like"/>
    <property type="match status" value="1"/>
</dbReference>
<dbReference type="OrthoDB" id="954262at2"/>
<dbReference type="PANTHER" id="PTHR31694">
    <property type="entry name" value="DESICCATION-LIKE PROTEIN"/>
    <property type="match status" value="1"/>
</dbReference>
<dbReference type="InterPro" id="IPR009078">
    <property type="entry name" value="Ferritin-like_SF"/>
</dbReference>
<dbReference type="STRING" id="1166018.FAES_5219"/>
<accession>I0KGG5</accession>
<protein>
    <recommendedName>
        <fullName evidence="3">Ferritin-like domain-containing protein</fullName>
    </recommendedName>
</protein>
<dbReference type="PANTHER" id="PTHR31694:SF26">
    <property type="entry name" value="OS05G0151100 PROTEIN"/>
    <property type="match status" value="1"/>
</dbReference>
<dbReference type="eggNOG" id="COG1633">
    <property type="taxonomic scope" value="Bacteria"/>
</dbReference>
<dbReference type="PATRIC" id="fig|1166018.3.peg.2195"/>
<proteinExistence type="predicted"/>
<sequence length="241" mass="25597">MLTSKNDQQESSPVVSPEHPSLIVGRRLFLRYAGFTAASASLLVTACSKNDNVGTNPTPQAVDLGAGDVGILNYAYALEQLEAAFYTQVVATPYSGMSADEMTILTEIRDHEQIHRDFFKTAIGSAAIPALTPNFGAINFNDRNSVLTAARTFEDLGVSAYNGAGKLIKDVKYLLLAGKIVSVEARHAAIIRDLLNSRTAAFAGDDVVTASNGLDAARLPSAVLPLAQPFIQNKVTATQLA</sequence>
<dbReference type="RefSeq" id="WP_015334317.1">
    <property type="nucleotide sequence ID" value="NC_020054.1"/>
</dbReference>
<dbReference type="CDD" id="cd00657">
    <property type="entry name" value="Ferritin_like"/>
    <property type="match status" value="1"/>
</dbReference>
<gene>
    <name evidence="1" type="ORF">FAES_5219</name>
</gene>
<organism evidence="1 2">
    <name type="scientific">Fibrella aestuarina BUZ 2</name>
    <dbReference type="NCBI Taxonomy" id="1166018"/>
    <lineage>
        <taxon>Bacteria</taxon>
        <taxon>Pseudomonadati</taxon>
        <taxon>Bacteroidota</taxon>
        <taxon>Cytophagia</taxon>
        <taxon>Cytophagales</taxon>
        <taxon>Spirosomataceae</taxon>
        <taxon>Fibrella</taxon>
    </lineage>
</organism>
<keyword evidence="2" id="KW-1185">Reference proteome</keyword>